<accession>A0A6A6Y870</accession>
<reference evidence="1 3" key="1">
    <citation type="journal article" date="2020" name="Stud. Mycol.">
        <title>101 Dothideomycetes genomes: a test case for predicting lifestyles and emergence of pathogens.</title>
        <authorList>
            <person name="Haridas S."/>
            <person name="Albert R."/>
            <person name="Binder M."/>
            <person name="Bloem J."/>
            <person name="Labutti K."/>
            <person name="Salamov A."/>
            <person name="Andreopoulos B."/>
            <person name="Baker S."/>
            <person name="Barry K."/>
            <person name="Bills G."/>
            <person name="Bluhm B."/>
            <person name="Cannon C."/>
            <person name="Castanera R."/>
            <person name="Culley D."/>
            <person name="Daum C."/>
            <person name="Ezra D."/>
            <person name="Gonzalez J."/>
            <person name="Henrissat B."/>
            <person name="Kuo A."/>
            <person name="Liang C."/>
            <person name="Lipzen A."/>
            <person name="Lutzoni F."/>
            <person name="Magnuson J."/>
            <person name="Mondo S."/>
            <person name="Nolan M."/>
            <person name="Ohm R."/>
            <person name="Pangilinan J."/>
            <person name="Park H.-J."/>
            <person name="Ramirez L."/>
            <person name="Alfaro M."/>
            <person name="Sun H."/>
            <person name="Tritt A."/>
            <person name="Yoshinaga Y."/>
            <person name="Zwiers L.-H."/>
            <person name="Turgeon B."/>
            <person name="Goodwin S."/>
            <person name="Spatafora J."/>
            <person name="Crous P."/>
            <person name="Grigoriev I."/>
        </authorList>
    </citation>
    <scope>NUCLEOTIDE SEQUENCE</scope>
    <source>
        <strain evidence="1 3">CBS 304.34</strain>
    </source>
</reference>
<evidence type="ECO:0000313" key="1">
    <source>
        <dbReference type="EMBL" id="KAF2804335.1"/>
    </source>
</evidence>
<reference evidence="3" key="2">
    <citation type="submission" date="2020-04" db="EMBL/GenBank/DDBJ databases">
        <authorList>
            <consortium name="NCBI Genome Project"/>
        </authorList>
    </citation>
    <scope>NUCLEOTIDE SEQUENCE</scope>
    <source>
        <strain evidence="3">CBS 304.34</strain>
    </source>
</reference>
<dbReference type="GeneID" id="54453721"/>
<evidence type="ECO:0000313" key="3">
    <source>
        <dbReference type="RefSeq" id="XP_033571299.1"/>
    </source>
</evidence>
<keyword evidence="2" id="KW-1185">Reference proteome</keyword>
<evidence type="ECO:0000313" key="2">
    <source>
        <dbReference type="Proteomes" id="UP000504636"/>
    </source>
</evidence>
<protein>
    <submittedName>
        <fullName evidence="1 3">Uncharacterized protein</fullName>
    </submittedName>
</protein>
<sequence length="85" mass="9428">MNKHLPHLRWSALVHFIVVFDDRVSFLLCPIVDGLHALIYGCMAAPGGRPERHGGEGGDVEDVVLMHYECAVDVNSLLSTNSEWI</sequence>
<dbReference type="EMBL" id="MU003714">
    <property type="protein sequence ID" value="KAF2804335.1"/>
    <property type="molecule type" value="Genomic_DNA"/>
</dbReference>
<organism evidence="1">
    <name type="scientific">Mytilinidion resinicola</name>
    <dbReference type="NCBI Taxonomy" id="574789"/>
    <lineage>
        <taxon>Eukaryota</taxon>
        <taxon>Fungi</taxon>
        <taxon>Dikarya</taxon>
        <taxon>Ascomycota</taxon>
        <taxon>Pezizomycotina</taxon>
        <taxon>Dothideomycetes</taxon>
        <taxon>Pleosporomycetidae</taxon>
        <taxon>Mytilinidiales</taxon>
        <taxon>Mytilinidiaceae</taxon>
        <taxon>Mytilinidion</taxon>
    </lineage>
</organism>
<reference evidence="3" key="3">
    <citation type="submission" date="2025-04" db="UniProtKB">
        <authorList>
            <consortium name="RefSeq"/>
        </authorList>
    </citation>
    <scope>IDENTIFICATION</scope>
    <source>
        <strain evidence="3">CBS 304.34</strain>
    </source>
</reference>
<dbReference type="RefSeq" id="XP_033571299.1">
    <property type="nucleotide sequence ID" value="XM_033712828.1"/>
</dbReference>
<dbReference type="AlphaFoldDB" id="A0A6A6Y870"/>
<name>A0A6A6Y870_9PEZI</name>
<dbReference type="Proteomes" id="UP000504636">
    <property type="component" value="Unplaced"/>
</dbReference>
<proteinExistence type="predicted"/>
<gene>
    <name evidence="1 3" type="ORF">BDZ99DRAFT_155294</name>
</gene>